<dbReference type="OrthoDB" id="9796171at2"/>
<evidence type="ECO:0000256" key="1">
    <source>
        <dbReference type="ARBA" id="ARBA00022679"/>
    </source>
</evidence>
<dbReference type="InterPro" id="IPR016181">
    <property type="entry name" value="Acyl_CoA_acyltransferase"/>
</dbReference>
<evidence type="ECO:0000313" key="5">
    <source>
        <dbReference type="Proteomes" id="UP000031532"/>
    </source>
</evidence>
<comment type="caution">
    <text evidence="4">The sequence shown here is derived from an EMBL/GenBank/DDBJ whole genome shotgun (WGS) entry which is preliminary data.</text>
</comment>
<dbReference type="GO" id="GO:0016747">
    <property type="term" value="F:acyltransferase activity, transferring groups other than amino-acyl groups"/>
    <property type="evidence" value="ECO:0007669"/>
    <property type="project" value="InterPro"/>
</dbReference>
<dbReference type="EMBL" id="JTJC03000001">
    <property type="protein sequence ID" value="NHC33681.1"/>
    <property type="molecule type" value="Genomic_DNA"/>
</dbReference>
<accession>A0A9X5E1M4</accession>
<keyword evidence="5" id="KW-1185">Reference proteome</keyword>
<keyword evidence="2" id="KW-0012">Acyltransferase</keyword>
<reference evidence="4 5" key="1">
    <citation type="journal article" date="2015" name="Genome Announc.">
        <title>Draft Genome Sequence of the Terrestrial Cyanobacterium Scytonema millei VB511283, Isolated from Eastern India.</title>
        <authorList>
            <person name="Sen D."/>
            <person name="Chandrababunaidu M.M."/>
            <person name="Singh D."/>
            <person name="Sanghi N."/>
            <person name="Ghorai A."/>
            <person name="Mishra G.P."/>
            <person name="Madduluri M."/>
            <person name="Adhikary S.P."/>
            <person name="Tripathy S."/>
        </authorList>
    </citation>
    <scope>NUCLEOTIDE SEQUENCE [LARGE SCALE GENOMIC DNA]</scope>
    <source>
        <strain evidence="4 5">VB511283</strain>
    </source>
</reference>
<proteinExistence type="predicted"/>
<dbReference type="RefSeq" id="WP_039715206.1">
    <property type="nucleotide sequence ID" value="NZ_JTJC03000001.1"/>
</dbReference>
<dbReference type="SUPFAM" id="SSF55729">
    <property type="entry name" value="Acyl-CoA N-acyltransferases (Nat)"/>
    <property type="match status" value="1"/>
</dbReference>
<dbReference type="Pfam" id="PF13673">
    <property type="entry name" value="Acetyltransf_10"/>
    <property type="match status" value="1"/>
</dbReference>
<dbReference type="Gene3D" id="3.40.630.30">
    <property type="match status" value="1"/>
</dbReference>
<gene>
    <name evidence="4" type="ORF">QH73_0003220</name>
</gene>
<dbReference type="PROSITE" id="PS51186">
    <property type="entry name" value="GNAT"/>
    <property type="match status" value="1"/>
</dbReference>
<evidence type="ECO:0000259" key="3">
    <source>
        <dbReference type="PROSITE" id="PS51186"/>
    </source>
</evidence>
<dbReference type="InterPro" id="IPR000182">
    <property type="entry name" value="GNAT_dom"/>
</dbReference>
<protein>
    <submittedName>
        <fullName evidence="4">GNAT family N-acetyltransferase</fullName>
    </submittedName>
</protein>
<feature type="domain" description="N-acetyltransferase" evidence="3">
    <location>
        <begin position="11"/>
        <end position="150"/>
    </location>
</feature>
<organism evidence="4 5">
    <name type="scientific">Scytonema millei VB511283</name>
    <dbReference type="NCBI Taxonomy" id="1245923"/>
    <lineage>
        <taxon>Bacteria</taxon>
        <taxon>Bacillati</taxon>
        <taxon>Cyanobacteriota</taxon>
        <taxon>Cyanophyceae</taxon>
        <taxon>Nostocales</taxon>
        <taxon>Scytonemataceae</taxon>
        <taxon>Scytonema</taxon>
    </lineage>
</organism>
<dbReference type="AlphaFoldDB" id="A0A9X5E1M4"/>
<evidence type="ECO:0000256" key="2">
    <source>
        <dbReference type="ARBA" id="ARBA00023315"/>
    </source>
</evidence>
<keyword evidence="1" id="KW-0808">Transferase</keyword>
<dbReference type="InterPro" id="IPR050832">
    <property type="entry name" value="Bact_Acetyltransf"/>
</dbReference>
<dbReference type="CDD" id="cd04301">
    <property type="entry name" value="NAT_SF"/>
    <property type="match status" value="1"/>
</dbReference>
<dbReference type="PANTHER" id="PTHR43877">
    <property type="entry name" value="AMINOALKYLPHOSPHONATE N-ACETYLTRANSFERASE-RELATED-RELATED"/>
    <property type="match status" value="1"/>
</dbReference>
<evidence type="ECO:0000313" key="4">
    <source>
        <dbReference type="EMBL" id="NHC33681.1"/>
    </source>
</evidence>
<dbReference type="Proteomes" id="UP000031532">
    <property type="component" value="Unassembled WGS sequence"/>
</dbReference>
<sequence length="153" mass="17182">MSSNFDINLTIKVAELPEDFSAMRSVRTEVFQSEQRIDPELDFDGQDESSDQIIAYLDDRPIGTARIRYLDDTTAKIERLAVLPAGRGKGIGKLIMEKAIALATQKKMQEVVIHSQEYIQGLHQKLGFEPEGAVFEEAGIPHVKMRKKLGSTY</sequence>
<name>A0A9X5E1M4_9CYAN</name>